<reference evidence="1" key="1">
    <citation type="submission" date="2025-08" db="UniProtKB">
        <authorList>
            <consortium name="Ensembl"/>
        </authorList>
    </citation>
    <scope>IDENTIFICATION</scope>
</reference>
<accession>A0A8D0BVX7</accession>
<dbReference type="AlphaFoldDB" id="A0A8D0BVX7"/>
<keyword evidence="2" id="KW-1185">Reference proteome</keyword>
<name>A0A8D0BVX7_SALMN</name>
<dbReference type="Ensembl" id="ENSSMRT00000011750.1">
    <property type="protein sequence ID" value="ENSSMRP00000010084.1"/>
    <property type="gene ID" value="ENSSMRG00000008009.1"/>
</dbReference>
<organism evidence="1 2">
    <name type="scientific">Salvator merianae</name>
    <name type="common">Argentine black and white tegu</name>
    <name type="synonym">Tupinambis merianae</name>
    <dbReference type="NCBI Taxonomy" id="96440"/>
    <lineage>
        <taxon>Eukaryota</taxon>
        <taxon>Metazoa</taxon>
        <taxon>Chordata</taxon>
        <taxon>Craniata</taxon>
        <taxon>Vertebrata</taxon>
        <taxon>Euteleostomi</taxon>
        <taxon>Lepidosauria</taxon>
        <taxon>Squamata</taxon>
        <taxon>Bifurcata</taxon>
        <taxon>Unidentata</taxon>
        <taxon>Episquamata</taxon>
        <taxon>Laterata</taxon>
        <taxon>Teiioidea</taxon>
        <taxon>Teiidae</taxon>
        <taxon>Salvator</taxon>
    </lineage>
</organism>
<sequence>MLTERVAYLLLGLDKTGHLGNGDFPFPAFLPPSFFAPVLLPNTGSPTRVAQMATTAAIFSAVVDHMVSSTLLGAVNGGSSSEPAKVNGILPRHCYSVHQQSQRGFYYCEAKTFLNSAMNQSKLTLFEDSDGTLEQHLAVALLPSCEEVISTNAAKH</sequence>
<evidence type="ECO:0000313" key="2">
    <source>
        <dbReference type="Proteomes" id="UP000694421"/>
    </source>
</evidence>
<reference evidence="1" key="2">
    <citation type="submission" date="2025-09" db="UniProtKB">
        <authorList>
            <consortium name="Ensembl"/>
        </authorList>
    </citation>
    <scope>IDENTIFICATION</scope>
</reference>
<dbReference type="Proteomes" id="UP000694421">
    <property type="component" value="Unplaced"/>
</dbReference>
<evidence type="ECO:0000313" key="1">
    <source>
        <dbReference type="Ensembl" id="ENSSMRP00000010084.1"/>
    </source>
</evidence>
<protein>
    <submittedName>
        <fullName evidence="1">Uncharacterized protein</fullName>
    </submittedName>
</protein>
<proteinExistence type="predicted"/>